<dbReference type="Proteomes" id="UP000276133">
    <property type="component" value="Unassembled WGS sequence"/>
</dbReference>
<evidence type="ECO:0000313" key="1">
    <source>
        <dbReference type="EMBL" id="RNA33839.1"/>
    </source>
</evidence>
<organism evidence="1 2">
    <name type="scientific">Brachionus plicatilis</name>
    <name type="common">Marine rotifer</name>
    <name type="synonym">Brachionus muelleri</name>
    <dbReference type="NCBI Taxonomy" id="10195"/>
    <lineage>
        <taxon>Eukaryota</taxon>
        <taxon>Metazoa</taxon>
        <taxon>Spiralia</taxon>
        <taxon>Gnathifera</taxon>
        <taxon>Rotifera</taxon>
        <taxon>Eurotatoria</taxon>
        <taxon>Monogononta</taxon>
        <taxon>Pseudotrocha</taxon>
        <taxon>Ploima</taxon>
        <taxon>Brachionidae</taxon>
        <taxon>Brachionus</taxon>
    </lineage>
</organism>
<keyword evidence="2" id="KW-1185">Reference proteome</keyword>
<protein>
    <submittedName>
        <fullName evidence="1">Uncharacterized protein</fullName>
    </submittedName>
</protein>
<gene>
    <name evidence="1" type="ORF">BpHYR1_031149</name>
</gene>
<accession>A0A3M7SDN0</accession>
<reference evidence="1 2" key="1">
    <citation type="journal article" date="2018" name="Sci. Rep.">
        <title>Genomic signatures of local adaptation to the degree of environmental predictability in rotifers.</title>
        <authorList>
            <person name="Franch-Gras L."/>
            <person name="Hahn C."/>
            <person name="Garcia-Roger E.M."/>
            <person name="Carmona M.J."/>
            <person name="Serra M."/>
            <person name="Gomez A."/>
        </authorList>
    </citation>
    <scope>NUCLEOTIDE SEQUENCE [LARGE SCALE GENOMIC DNA]</scope>
    <source>
        <strain evidence="1">HYR1</strain>
    </source>
</reference>
<evidence type="ECO:0000313" key="2">
    <source>
        <dbReference type="Proteomes" id="UP000276133"/>
    </source>
</evidence>
<comment type="caution">
    <text evidence="1">The sequence shown here is derived from an EMBL/GenBank/DDBJ whole genome shotgun (WGS) entry which is preliminary data.</text>
</comment>
<dbReference type="PROSITE" id="PS51257">
    <property type="entry name" value="PROKAR_LIPOPROTEIN"/>
    <property type="match status" value="1"/>
</dbReference>
<proteinExistence type="predicted"/>
<dbReference type="AlphaFoldDB" id="A0A3M7SDN0"/>
<sequence>MSLQFCRNELMLARAPALLSKLSCHVLASPLFFSCSICSKSLGRVSVHSFLIRLKCLRTRPPPTVMNAPISIQPMLVFCMAKFTFELWDALRNNSSPMLYPSFGLRLGTPNGH</sequence>
<dbReference type="EMBL" id="REGN01001571">
    <property type="protein sequence ID" value="RNA33839.1"/>
    <property type="molecule type" value="Genomic_DNA"/>
</dbReference>
<name>A0A3M7SDN0_BRAPC</name>